<sequence>MTDIGSFFARDERVQIYRPGDCAEQGEYVLYWMQHSQRGHDNPALNAAIALGNQLKLPVVVLFVLTEYPAANLRHYTFMLEGLAVTARDLRKRGTPLIIRHGDPAREVTRLARELPVAAVICDQCELRTPRGWRKEVQERLQVPFACVDGDVVVPSKFFPKAEYAARTLRPKIERLLPTYLQPVVDASPAHNLSKAPCDPGQTDNPLVYLEQLKIDRSVEPSSLLHGGQDEGRKAVQRLLHERLYYYSERRNDPLKAGTSEISPYLHFGQLSVQQLAWDVERYEPPETGSAKIDITGGRAAYLEELIVRRELAINFAWRNLHYDTLAGCPDWGIKTLRKHQQDPREWLYTRDELEQARTHDELWNASQLEMVRTGRMHGYMRMYWGKKILEWSETPEEAFACAVYLNDKYELDGRDANGYVGISWAIGGLHDRPWKERPIFGLVRYMSAEGLKRKFDIAAYIAKYAKHPA</sequence>
<evidence type="ECO:0000313" key="2">
    <source>
        <dbReference type="EMBL" id="GLV58879.1"/>
    </source>
</evidence>
<dbReference type="Gene3D" id="1.10.579.10">
    <property type="entry name" value="DNA Cyclobutane Dipyrimidine Photolyase, subunit A, domain 3"/>
    <property type="match status" value="1"/>
</dbReference>
<dbReference type="InterPro" id="IPR036155">
    <property type="entry name" value="Crypto/Photolyase_N_sf"/>
</dbReference>
<dbReference type="Gene3D" id="3.40.50.620">
    <property type="entry name" value="HUPs"/>
    <property type="match status" value="1"/>
</dbReference>
<dbReference type="EMBL" id="BSRI01000002">
    <property type="protein sequence ID" value="GLV58879.1"/>
    <property type="molecule type" value="Genomic_DNA"/>
</dbReference>
<dbReference type="InterPro" id="IPR014729">
    <property type="entry name" value="Rossmann-like_a/b/a_fold"/>
</dbReference>
<dbReference type="InterPro" id="IPR006050">
    <property type="entry name" value="DNA_photolyase_N"/>
</dbReference>
<evidence type="ECO:0000259" key="1">
    <source>
        <dbReference type="PROSITE" id="PS51645"/>
    </source>
</evidence>
<dbReference type="InterPro" id="IPR036134">
    <property type="entry name" value="Crypto/Photolyase_FAD-like_sf"/>
</dbReference>
<organism evidence="2 3">
    <name type="scientific">Dictyobacter halimunensis</name>
    <dbReference type="NCBI Taxonomy" id="3026934"/>
    <lineage>
        <taxon>Bacteria</taxon>
        <taxon>Bacillati</taxon>
        <taxon>Chloroflexota</taxon>
        <taxon>Ktedonobacteria</taxon>
        <taxon>Ktedonobacterales</taxon>
        <taxon>Dictyobacteraceae</taxon>
        <taxon>Dictyobacter</taxon>
    </lineage>
</organism>
<proteinExistence type="predicted"/>
<dbReference type="Gene3D" id="1.25.40.80">
    <property type="match status" value="1"/>
</dbReference>
<dbReference type="PANTHER" id="PTHR10211:SF0">
    <property type="entry name" value="DEOXYRIBODIPYRIMIDINE PHOTO-LYASE"/>
    <property type="match status" value="1"/>
</dbReference>
<dbReference type="PROSITE" id="PS51645">
    <property type="entry name" value="PHR_CRY_ALPHA_BETA"/>
    <property type="match status" value="1"/>
</dbReference>
<accession>A0ABQ6G237</accession>
<feature type="domain" description="Photolyase/cryptochrome alpha/beta" evidence="1">
    <location>
        <begin position="27"/>
        <end position="156"/>
    </location>
</feature>
<dbReference type="SUPFAM" id="SSF48173">
    <property type="entry name" value="Cryptochrome/photolyase FAD-binding domain"/>
    <property type="match status" value="1"/>
</dbReference>
<comment type="caution">
    <text evidence="2">The sequence shown here is derived from an EMBL/GenBank/DDBJ whole genome shotgun (WGS) entry which is preliminary data.</text>
</comment>
<dbReference type="InterPro" id="IPR052219">
    <property type="entry name" value="Photolyase_Class-2"/>
</dbReference>
<gene>
    <name evidence="2" type="ORF">KDH_57070</name>
</gene>
<dbReference type="Pfam" id="PF00875">
    <property type="entry name" value="DNA_photolyase"/>
    <property type="match status" value="1"/>
</dbReference>
<dbReference type="Proteomes" id="UP001344906">
    <property type="component" value="Unassembled WGS sequence"/>
</dbReference>
<protein>
    <submittedName>
        <fullName evidence="2">Deoxyribodipyrimidine photo-lyase</fullName>
    </submittedName>
</protein>
<dbReference type="SUPFAM" id="SSF52425">
    <property type="entry name" value="Cryptochrome/photolyase, N-terminal domain"/>
    <property type="match status" value="1"/>
</dbReference>
<name>A0ABQ6G237_9CHLR</name>
<evidence type="ECO:0000313" key="3">
    <source>
        <dbReference type="Proteomes" id="UP001344906"/>
    </source>
</evidence>
<reference evidence="2 3" key="1">
    <citation type="submission" date="2023-02" db="EMBL/GenBank/DDBJ databases">
        <title>Dictyobacter halimunensis sp. nov., a new member of the class Ktedonobacteria from forest soil in a geothermal area.</title>
        <authorList>
            <person name="Rachmania M.K."/>
            <person name="Ningsih F."/>
            <person name="Sakai Y."/>
            <person name="Yabe S."/>
            <person name="Yokota A."/>
            <person name="Sjamsuridzal W."/>
        </authorList>
    </citation>
    <scope>NUCLEOTIDE SEQUENCE [LARGE SCALE GENOMIC DNA]</scope>
    <source>
        <strain evidence="2 3">S3.2.2.5</strain>
    </source>
</reference>
<dbReference type="PANTHER" id="PTHR10211">
    <property type="entry name" value="DEOXYRIBODIPYRIMIDINE PHOTOLYASE"/>
    <property type="match status" value="1"/>
</dbReference>
<keyword evidence="3" id="KW-1185">Reference proteome</keyword>
<dbReference type="RefSeq" id="WP_338255272.1">
    <property type="nucleotide sequence ID" value="NZ_BSRI01000002.1"/>
</dbReference>